<keyword evidence="10 23" id="KW-0479">Metal-binding</keyword>
<reference evidence="25 26" key="1">
    <citation type="journal article" date="2014" name="Genome Biol. Evol.">
        <title>Genome degeneration and adaptation in a nascent stage of symbiosis.</title>
        <authorList>
            <person name="Oakeson K.F."/>
            <person name="Gil R."/>
            <person name="Clayton A.L."/>
            <person name="Dunn D.M."/>
            <person name="von Niederhausern A.C."/>
            <person name="Hamil C."/>
            <person name="Aoyagi A."/>
            <person name="Duval B."/>
            <person name="Baca A."/>
            <person name="Silva F.J."/>
            <person name="Vallier A."/>
            <person name="Jackson D.G."/>
            <person name="Latorre A."/>
            <person name="Weiss R.B."/>
            <person name="Heddi A."/>
            <person name="Moya A."/>
            <person name="Dale C."/>
        </authorList>
    </citation>
    <scope>NUCLEOTIDE SEQUENCE [LARGE SCALE GENOMIC DNA]</scope>
    <source>
        <strain evidence="26">none</strain>
    </source>
</reference>
<keyword evidence="18" id="KW-0594">Phospholipid biosynthesis</keyword>
<name>W0HLU4_9GAMM</name>
<keyword evidence="7 24" id="KW-0997">Cell inner membrane</keyword>
<dbReference type="InterPro" id="IPR036945">
    <property type="entry name" value="DAGK_sf"/>
</dbReference>
<sequence>MNKKHTGLMRLSRATVYSVQGIRAAWRHEEACRQEIVLGALAIAVACWLDIDAISRLLLILPVILVAVVELLNSAIEALIDRVSPERHPLAGRAKDMGSAAVLMAIVLAATSWLTLLWHHYG</sequence>
<evidence type="ECO:0000256" key="13">
    <source>
        <dbReference type="ARBA" id="ARBA00022840"/>
    </source>
</evidence>
<evidence type="ECO:0000256" key="22">
    <source>
        <dbReference type="PIRSR" id="PIRSR600829-3"/>
    </source>
</evidence>
<dbReference type="GO" id="GO:0005886">
    <property type="term" value="C:plasma membrane"/>
    <property type="evidence" value="ECO:0007669"/>
    <property type="project" value="UniProtKB-SubCell"/>
</dbReference>
<feature type="binding site" evidence="21">
    <location>
        <begin position="31"/>
        <end position="35"/>
    </location>
    <ligand>
        <name>substrate</name>
    </ligand>
</feature>
<dbReference type="eggNOG" id="COG0818">
    <property type="taxonomic scope" value="Bacteria"/>
</dbReference>
<evidence type="ECO:0000256" key="6">
    <source>
        <dbReference type="ARBA" id="ARBA00022516"/>
    </source>
</evidence>
<evidence type="ECO:0000256" key="12">
    <source>
        <dbReference type="ARBA" id="ARBA00022777"/>
    </source>
</evidence>
<gene>
    <name evidence="25" type="primary">dgkA</name>
    <name evidence="25" type="ORF">SOPEG_0616</name>
</gene>
<feature type="binding site" evidence="21">
    <location>
        <position position="56"/>
    </location>
    <ligand>
        <name>substrate</name>
    </ligand>
</feature>
<evidence type="ECO:0000256" key="23">
    <source>
        <dbReference type="PIRSR" id="PIRSR600829-4"/>
    </source>
</evidence>
<evidence type="ECO:0000256" key="18">
    <source>
        <dbReference type="ARBA" id="ARBA00023209"/>
    </source>
</evidence>
<dbReference type="Proteomes" id="UP000019025">
    <property type="component" value="Chromosome"/>
</dbReference>
<feature type="binding site" evidence="21">
    <location>
        <position position="10"/>
    </location>
    <ligand>
        <name>substrate</name>
    </ligand>
</feature>
<dbReference type="EMBL" id="CP006568">
    <property type="protein sequence ID" value="AHF73160.1"/>
    <property type="molecule type" value="Genomic_DNA"/>
</dbReference>
<evidence type="ECO:0000256" key="2">
    <source>
        <dbReference type="ARBA" id="ARBA00005967"/>
    </source>
</evidence>
<dbReference type="InterPro" id="IPR000829">
    <property type="entry name" value="DAGK"/>
</dbReference>
<evidence type="ECO:0000256" key="8">
    <source>
        <dbReference type="ARBA" id="ARBA00022679"/>
    </source>
</evidence>
<keyword evidence="9 24" id="KW-0812">Transmembrane</keyword>
<dbReference type="PANTHER" id="PTHR34299">
    <property type="entry name" value="DIACYLGLYCEROL KINASE"/>
    <property type="match status" value="1"/>
</dbReference>
<evidence type="ECO:0000256" key="5">
    <source>
        <dbReference type="ARBA" id="ARBA00022475"/>
    </source>
</evidence>
<dbReference type="InterPro" id="IPR033718">
    <property type="entry name" value="DAGK_prok"/>
</dbReference>
<evidence type="ECO:0000256" key="20">
    <source>
        <dbReference type="PIRSR" id="PIRSR600829-1"/>
    </source>
</evidence>
<feature type="binding site" evidence="22">
    <location>
        <position position="17"/>
    </location>
    <ligand>
        <name>ATP</name>
        <dbReference type="ChEBI" id="CHEBI:30616"/>
    </ligand>
</feature>
<keyword evidence="16 24" id="KW-0443">Lipid metabolism</keyword>
<evidence type="ECO:0000256" key="16">
    <source>
        <dbReference type="ARBA" id="ARBA00023098"/>
    </source>
</evidence>
<evidence type="ECO:0000256" key="7">
    <source>
        <dbReference type="ARBA" id="ARBA00022519"/>
    </source>
</evidence>
<keyword evidence="6" id="KW-0444">Lipid biosynthesis</keyword>
<evidence type="ECO:0000256" key="1">
    <source>
        <dbReference type="ARBA" id="ARBA00004429"/>
    </source>
</evidence>
<protein>
    <recommendedName>
        <fullName evidence="4 24">Diacylglycerol kinase</fullName>
        <ecNumber evidence="3 24">2.7.1.107</ecNumber>
    </recommendedName>
</protein>
<dbReference type="GO" id="GO:0005524">
    <property type="term" value="F:ATP binding"/>
    <property type="evidence" value="ECO:0007669"/>
    <property type="project" value="UniProtKB-KW"/>
</dbReference>
<keyword evidence="19 24" id="KW-1208">Phospholipid metabolism</keyword>
<dbReference type="AlphaFoldDB" id="W0HLU4"/>
<dbReference type="HOGENOM" id="CLU_112343_3_1_6"/>
<keyword evidence="11 22" id="KW-0547">Nucleotide-binding</keyword>
<feature type="binding site" evidence="23">
    <location>
        <position position="29"/>
    </location>
    <ligand>
        <name>a divalent metal cation</name>
        <dbReference type="ChEBI" id="CHEBI:60240"/>
    </ligand>
</feature>
<feature type="transmembrane region" description="Helical" evidence="24">
    <location>
        <begin position="101"/>
        <end position="121"/>
    </location>
</feature>
<evidence type="ECO:0000256" key="17">
    <source>
        <dbReference type="ARBA" id="ARBA00023136"/>
    </source>
</evidence>
<evidence type="ECO:0000256" key="19">
    <source>
        <dbReference type="ARBA" id="ARBA00023264"/>
    </source>
</evidence>
<dbReference type="PATRIC" id="fig|2342.5.peg.630"/>
<feature type="active site" description="Proton acceptor" evidence="20">
    <location>
        <position position="70"/>
    </location>
</feature>
<evidence type="ECO:0000256" key="9">
    <source>
        <dbReference type="ARBA" id="ARBA00022692"/>
    </source>
</evidence>
<dbReference type="Pfam" id="PF01219">
    <property type="entry name" value="DAGK_prokar"/>
    <property type="match status" value="1"/>
</dbReference>
<dbReference type="RefSeq" id="WP_025244283.1">
    <property type="nucleotide sequence ID" value="NZ_CP006568.1"/>
</dbReference>
<dbReference type="KEGG" id="pes:SOPEG_0616"/>
<keyword evidence="17 24" id="KW-0472">Membrane</keyword>
<dbReference type="PANTHER" id="PTHR34299:SF1">
    <property type="entry name" value="DIACYLGLYCEROL KINASE"/>
    <property type="match status" value="1"/>
</dbReference>
<dbReference type="STRING" id="2342.SOPEG_0616"/>
<keyword evidence="8 24" id="KW-0808">Transferase</keyword>
<evidence type="ECO:0000256" key="3">
    <source>
        <dbReference type="ARBA" id="ARBA00012133"/>
    </source>
</evidence>
<feature type="binding site" evidence="22">
    <location>
        <begin position="86"/>
        <end position="88"/>
    </location>
    <ligand>
        <name>ATP</name>
        <dbReference type="ChEBI" id="CHEBI:30616"/>
    </ligand>
</feature>
<evidence type="ECO:0000256" key="4">
    <source>
        <dbReference type="ARBA" id="ARBA00017575"/>
    </source>
</evidence>
<feature type="binding site" evidence="21">
    <location>
        <position position="70"/>
    </location>
    <ligand>
        <name>substrate</name>
    </ligand>
</feature>
<feature type="binding site" evidence="21">
    <location>
        <begin position="113"/>
        <end position="118"/>
    </location>
    <ligand>
        <name>substrate</name>
    </ligand>
</feature>
<feature type="binding site" evidence="22">
    <location>
        <position position="10"/>
    </location>
    <ligand>
        <name>ATP</name>
        <dbReference type="ChEBI" id="CHEBI:30616"/>
    </ligand>
</feature>
<accession>W0HLU4</accession>
<feature type="binding site" evidence="22">
    <location>
        <position position="77"/>
    </location>
    <ligand>
        <name>ATP</name>
        <dbReference type="ChEBI" id="CHEBI:30616"/>
    </ligand>
</feature>
<evidence type="ECO:0000256" key="11">
    <source>
        <dbReference type="ARBA" id="ARBA00022741"/>
    </source>
</evidence>
<keyword evidence="12 24" id="KW-0418">Kinase</keyword>
<dbReference type="GO" id="GO:0046872">
    <property type="term" value="F:metal ion binding"/>
    <property type="evidence" value="ECO:0007669"/>
    <property type="project" value="UniProtKB-KW"/>
</dbReference>
<evidence type="ECO:0000256" key="10">
    <source>
        <dbReference type="ARBA" id="ARBA00022723"/>
    </source>
</evidence>
<organism evidence="25 26">
    <name type="scientific">Candidatus Sodalis pierantonii str. SOPE</name>
    <dbReference type="NCBI Taxonomy" id="2342"/>
    <lineage>
        <taxon>Bacteria</taxon>
        <taxon>Pseudomonadati</taxon>
        <taxon>Pseudomonadota</taxon>
        <taxon>Gammaproteobacteria</taxon>
        <taxon>Enterobacterales</taxon>
        <taxon>Bruguierivoracaceae</taxon>
        <taxon>Sodalis</taxon>
    </lineage>
</organism>
<feature type="binding site" evidence="21">
    <location>
        <position position="99"/>
    </location>
    <ligand>
        <name>substrate</name>
    </ligand>
</feature>
<dbReference type="GO" id="GO:0004143">
    <property type="term" value="F:ATP-dependent diacylglycerol kinase activity"/>
    <property type="evidence" value="ECO:0007669"/>
    <property type="project" value="UniProtKB-EC"/>
</dbReference>
<dbReference type="Gene3D" id="1.10.287.3610">
    <property type="match status" value="1"/>
</dbReference>
<keyword evidence="26" id="KW-1185">Reference proteome</keyword>
<evidence type="ECO:0000313" key="26">
    <source>
        <dbReference type="Proteomes" id="UP000019025"/>
    </source>
</evidence>
<comment type="similarity">
    <text evidence="2 24">Belongs to the bacterial diacylglycerol kinase family.</text>
</comment>
<dbReference type="EC" id="2.7.1.107" evidence="3 24"/>
<keyword evidence="13 22" id="KW-0067">ATP-binding</keyword>
<feature type="binding site" evidence="22">
    <location>
        <begin position="95"/>
        <end position="96"/>
    </location>
    <ligand>
        <name>ATP</name>
        <dbReference type="ChEBI" id="CHEBI:30616"/>
    </ligand>
</feature>
<evidence type="ECO:0000313" key="25">
    <source>
        <dbReference type="EMBL" id="AHF73160.1"/>
    </source>
</evidence>
<dbReference type="GO" id="GO:0006654">
    <property type="term" value="P:phosphatidic acid biosynthetic process"/>
    <property type="evidence" value="ECO:0007669"/>
    <property type="project" value="InterPro"/>
</dbReference>
<feature type="binding site" evidence="23">
    <location>
        <position position="77"/>
    </location>
    <ligand>
        <name>a divalent metal cation</name>
        <dbReference type="ChEBI" id="CHEBI:60240"/>
    </ligand>
</feature>
<evidence type="ECO:0000256" key="15">
    <source>
        <dbReference type="ARBA" id="ARBA00022989"/>
    </source>
</evidence>
<dbReference type="CDD" id="cd14264">
    <property type="entry name" value="DAGK_IM"/>
    <property type="match status" value="1"/>
</dbReference>
<proteinExistence type="inferred from homology"/>
<keyword evidence="15 24" id="KW-1133">Transmembrane helix</keyword>
<evidence type="ECO:0000256" key="21">
    <source>
        <dbReference type="PIRSR" id="PIRSR600829-2"/>
    </source>
</evidence>
<evidence type="ECO:0000256" key="14">
    <source>
        <dbReference type="ARBA" id="ARBA00022842"/>
    </source>
</evidence>
<feature type="transmembrane region" description="Helical" evidence="24">
    <location>
        <begin position="57"/>
        <end position="80"/>
    </location>
</feature>
<keyword evidence="5" id="KW-1003">Cell membrane</keyword>
<comment type="catalytic activity">
    <reaction evidence="24">
        <text>a 1,2-diacyl-sn-glycerol + ATP = a 1,2-diacyl-sn-glycero-3-phosphate + ADP + H(+)</text>
        <dbReference type="Rhea" id="RHEA:10272"/>
        <dbReference type="ChEBI" id="CHEBI:15378"/>
        <dbReference type="ChEBI" id="CHEBI:17815"/>
        <dbReference type="ChEBI" id="CHEBI:30616"/>
        <dbReference type="ChEBI" id="CHEBI:58608"/>
        <dbReference type="ChEBI" id="CHEBI:456216"/>
        <dbReference type="EC" id="2.7.1.107"/>
    </reaction>
</comment>
<evidence type="ECO:0000256" key="24">
    <source>
        <dbReference type="RuleBase" id="RU363065"/>
    </source>
</evidence>
<comment type="subcellular location">
    <subcellularLocation>
        <location evidence="1 24">Cell inner membrane</location>
        <topology evidence="1 24">Multi-pass membrane protein</topology>
    </subcellularLocation>
</comment>
<comment type="caution">
    <text evidence="24">Lacks conserved residue(s) required for the propagation of feature annotation.</text>
</comment>
<keyword evidence="14 23" id="KW-0460">Magnesium</keyword>
<feature type="binding site" evidence="22">
    <location>
        <position position="29"/>
    </location>
    <ligand>
        <name>ATP</name>
        <dbReference type="ChEBI" id="CHEBI:30616"/>
    </ligand>
</feature>
<comment type="function">
    <text evidence="24">Catalyzes the ATP-dependent phosphorylation of sn-l,2-diacylglycerol (DAG) to phosphatidic acid. Involved in the recycling of diacylglycerol produced as a by-product during membrane-derived oligosaccharide (MDO) biosynthesis.</text>
</comment>
<feature type="binding site" evidence="21">
    <location>
        <begin position="23"/>
        <end position="26"/>
    </location>
    <ligand>
        <name>substrate</name>
    </ligand>
</feature>
<comment type="cofactor">
    <cofactor evidence="23">
        <name>Mg(2+)</name>
        <dbReference type="ChEBI" id="CHEBI:18420"/>
    </cofactor>
    <text evidence="23">Mn(2+), Zn(2+), Cd(2+) and Co(2+) support activity to lesser extents.</text>
</comment>